<proteinExistence type="predicted"/>
<comment type="caution">
    <text evidence="2">The sequence shown here is derived from an EMBL/GenBank/DDBJ whole genome shotgun (WGS) entry which is preliminary data.</text>
</comment>
<keyword evidence="1" id="KW-0732">Signal</keyword>
<reference evidence="2 3" key="1">
    <citation type="submission" date="2020-03" db="EMBL/GenBank/DDBJ databases">
        <title>Genomic Encyclopedia of Type Strains, Phase IV (KMG-IV): sequencing the most valuable type-strain genomes for metagenomic binning, comparative biology and taxonomic classification.</title>
        <authorList>
            <person name="Goeker M."/>
        </authorList>
    </citation>
    <scope>NUCLEOTIDE SEQUENCE [LARGE SCALE GENOMIC DNA]</scope>
    <source>
        <strain evidence="2 3">DSM 102865</strain>
    </source>
</reference>
<dbReference type="Proteomes" id="UP001179181">
    <property type="component" value="Unassembled WGS sequence"/>
</dbReference>
<organism evidence="2 3">
    <name type="scientific">Dyadobacter arcticus</name>
    <dbReference type="NCBI Taxonomy" id="1078754"/>
    <lineage>
        <taxon>Bacteria</taxon>
        <taxon>Pseudomonadati</taxon>
        <taxon>Bacteroidota</taxon>
        <taxon>Cytophagia</taxon>
        <taxon>Cytophagales</taxon>
        <taxon>Spirosomataceae</taxon>
        <taxon>Dyadobacter</taxon>
    </lineage>
</organism>
<sequence>MLKRLHSLKHITAIALLAATFLTACTDHVEPDPSLPAEQIARALALSIPAQVALPANPNGNTILATYFATGVQRYRAQEKFYSNPVSYEWAFVAPQADLFNVSNAKIGTHFGGPSWTVTSSNSLIVGQPFSPAKTANVDPESVDWLLLATKTGTIPTGRFEDADYIQRIATKGGKAPAVPPSSLQQTSDVPYTAVYIFSKINP</sequence>
<feature type="chain" id="PRO_5047072045" description="DUF3455 domain-containing protein" evidence="1">
    <location>
        <begin position="25"/>
        <end position="203"/>
    </location>
</feature>
<dbReference type="PANTHER" id="PTHR35567:SF1">
    <property type="entry name" value="CONSERVED FUNGAL PROTEIN (AFU_ORTHOLOGUE AFUA_1G14230)"/>
    <property type="match status" value="1"/>
</dbReference>
<gene>
    <name evidence="2" type="ORF">FHS68_004700</name>
</gene>
<dbReference type="RefSeq" id="WP_167275437.1">
    <property type="nucleotide sequence ID" value="NZ_JAASQJ010000005.1"/>
</dbReference>
<dbReference type="PANTHER" id="PTHR35567">
    <property type="entry name" value="MALATE DEHYDROGENASE (AFU_ORTHOLOGUE AFUA_2G13800)"/>
    <property type="match status" value="1"/>
</dbReference>
<evidence type="ECO:0000256" key="1">
    <source>
        <dbReference type="SAM" id="SignalP"/>
    </source>
</evidence>
<feature type="signal peptide" evidence="1">
    <location>
        <begin position="1"/>
        <end position="24"/>
    </location>
</feature>
<protein>
    <recommendedName>
        <fullName evidence="4">DUF3455 domain-containing protein</fullName>
    </recommendedName>
</protein>
<evidence type="ECO:0000313" key="3">
    <source>
        <dbReference type="Proteomes" id="UP001179181"/>
    </source>
</evidence>
<evidence type="ECO:0008006" key="4">
    <source>
        <dbReference type="Google" id="ProtNLM"/>
    </source>
</evidence>
<dbReference type="PROSITE" id="PS51257">
    <property type="entry name" value="PROKAR_LIPOPROTEIN"/>
    <property type="match status" value="1"/>
</dbReference>
<evidence type="ECO:0000313" key="2">
    <source>
        <dbReference type="EMBL" id="NIJ55511.1"/>
    </source>
</evidence>
<dbReference type="InterPro" id="IPR021851">
    <property type="entry name" value="DUF3455"/>
</dbReference>
<keyword evidence="3" id="KW-1185">Reference proteome</keyword>
<accession>A0ABX0UR84</accession>
<name>A0ABX0UR84_9BACT</name>
<dbReference type="EMBL" id="JAASQJ010000005">
    <property type="protein sequence ID" value="NIJ55511.1"/>
    <property type="molecule type" value="Genomic_DNA"/>
</dbReference>
<dbReference type="Pfam" id="PF11937">
    <property type="entry name" value="DUF3455"/>
    <property type="match status" value="1"/>
</dbReference>